<evidence type="ECO:0000313" key="4">
    <source>
        <dbReference type="Proteomes" id="UP000516173"/>
    </source>
</evidence>
<accession>A0A7G1KVK3</accession>
<keyword evidence="2" id="KW-0732">Signal</keyword>
<feature type="region of interest" description="Disordered" evidence="1">
    <location>
        <begin position="36"/>
        <end position="80"/>
    </location>
</feature>
<sequence>MSRRRIHAGFTLAGFVIAAALSTACLAAAVLSLTGDDEPTPVRTQAATTATPSATPQGQPGLVAPNAVESPTEPAPTAAPAVNKDAALRKDPAEIELNVGDCVAFGGGDPAVSKTTCGSTGSSYKVVDKADPARRCPADVDRSYTAAEPNAGSLCLDINWVVGGCMDMSSDTPKPIECGTRPAKGVRVVEIKQGTANVNDCSTGDRGFVYNQRKFVVCVASL</sequence>
<dbReference type="GeneID" id="80351456"/>
<dbReference type="Proteomes" id="UP000516173">
    <property type="component" value="Chromosome"/>
</dbReference>
<feature type="chain" id="PRO_5038995446" description="Lipoprotein LppU" evidence="2">
    <location>
        <begin position="28"/>
        <end position="222"/>
    </location>
</feature>
<evidence type="ECO:0000256" key="1">
    <source>
        <dbReference type="SAM" id="MobiDB-lite"/>
    </source>
</evidence>
<evidence type="ECO:0000256" key="2">
    <source>
        <dbReference type="SAM" id="SignalP"/>
    </source>
</evidence>
<proteinExistence type="predicted"/>
<feature type="signal peptide" evidence="2">
    <location>
        <begin position="1"/>
        <end position="27"/>
    </location>
</feature>
<reference evidence="3 4" key="1">
    <citation type="submission" date="2020-08" db="EMBL/GenBank/DDBJ databases">
        <title>Genome Sequencing of Nocardia wallacei strain FMUON74 and assembly.</title>
        <authorList>
            <person name="Toyokawa M."/>
            <person name="Uesaka K."/>
        </authorList>
    </citation>
    <scope>NUCLEOTIDE SEQUENCE [LARGE SCALE GENOMIC DNA]</scope>
    <source>
        <strain evidence="3 4">FMUON74</strain>
    </source>
</reference>
<dbReference type="AlphaFoldDB" id="A0A7G1KVK3"/>
<evidence type="ECO:0000313" key="3">
    <source>
        <dbReference type="EMBL" id="BCK59315.1"/>
    </source>
</evidence>
<protein>
    <recommendedName>
        <fullName evidence="5">Lipoprotein LppU</fullName>
    </recommendedName>
</protein>
<dbReference type="KEGG" id="nwl:NWFMUON74_70870"/>
<dbReference type="RefSeq" id="WP_187685917.1">
    <property type="nucleotide sequence ID" value="NZ_AP023396.1"/>
</dbReference>
<feature type="compositionally biased region" description="Low complexity" evidence="1">
    <location>
        <begin position="67"/>
        <end position="80"/>
    </location>
</feature>
<organism evidence="3 4">
    <name type="scientific">Nocardia wallacei</name>
    <dbReference type="NCBI Taxonomy" id="480035"/>
    <lineage>
        <taxon>Bacteria</taxon>
        <taxon>Bacillati</taxon>
        <taxon>Actinomycetota</taxon>
        <taxon>Actinomycetes</taxon>
        <taxon>Mycobacteriales</taxon>
        <taxon>Nocardiaceae</taxon>
        <taxon>Nocardia</taxon>
    </lineage>
</organism>
<dbReference type="EMBL" id="AP023396">
    <property type="protein sequence ID" value="BCK59315.1"/>
    <property type="molecule type" value="Genomic_DNA"/>
</dbReference>
<evidence type="ECO:0008006" key="5">
    <source>
        <dbReference type="Google" id="ProtNLM"/>
    </source>
</evidence>
<gene>
    <name evidence="3" type="ORF">NWFMUON74_70870</name>
</gene>
<name>A0A7G1KVK3_9NOCA</name>
<feature type="compositionally biased region" description="Low complexity" evidence="1">
    <location>
        <begin position="44"/>
        <end position="60"/>
    </location>
</feature>
<dbReference type="PROSITE" id="PS51257">
    <property type="entry name" value="PROKAR_LIPOPROTEIN"/>
    <property type="match status" value="1"/>
</dbReference>
<keyword evidence="4" id="KW-1185">Reference proteome</keyword>